<dbReference type="Proteomes" id="UP000007059">
    <property type="component" value="Chromosome"/>
</dbReference>
<name>D4KC18_9FIRM</name>
<evidence type="ECO:0000313" key="2">
    <source>
        <dbReference type="EMBL" id="CBL02381.1"/>
    </source>
</evidence>
<keyword evidence="1" id="KW-0812">Transmembrane</keyword>
<reference evidence="2 3" key="2">
    <citation type="submission" date="2010-03" db="EMBL/GenBank/DDBJ databases">
        <authorList>
            <person name="Pajon A."/>
        </authorList>
    </citation>
    <scope>NUCLEOTIDE SEQUENCE [LARGE SCALE GENOMIC DNA]</scope>
    <source>
        <strain evidence="2 3">SL3/3</strain>
    </source>
</reference>
<accession>D4KC18</accession>
<protein>
    <submittedName>
        <fullName evidence="2">Uncharacterized protein</fullName>
    </submittedName>
</protein>
<reference evidence="2 3" key="1">
    <citation type="submission" date="2010-03" db="EMBL/GenBank/DDBJ databases">
        <title>The genome sequence of Faecalibacterium prausnitzii SL3/3.</title>
        <authorList>
            <consortium name="metaHIT consortium -- http://www.metahit.eu/"/>
            <person name="Pajon A."/>
            <person name="Turner K."/>
            <person name="Parkhill J."/>
            <person name="Duncan S."/>
            <person name="Flint H."/>
        </authorList>
    </citation>
    <scope>NUCLEOTIDE SEQUENCE [LARGE SCALE GENOMIC DNA]</scope>
    <source>
        <strain evidence="2 3">SL3/3</strain>
    </source>
</reference>
<evidence type="ECO:0000313" key="3">
    <source>
        <dbReference type="Proteomes" id="UP000007059"/>
    </source>
</evidence>
<keyword evidence="1" id="KW-0472">Membrane</keyword>
<dbReference type="RefSeq" id="WP_015537902.1">
    <property type="nucleotide sequence ID" value="NC_021020.1"/>
</dbReference>
<dbReference type="AlphaFoldDB" id="D4KC18"/>
<keyword evidence="1" id="KW-1133">Transmembrane helix</keyword>
<dbReference type="HOGENOM" id="CLU_1584015_0_0_9"/>
<sequence length="168" mass="18591">MIGLLTAAPTHTPGVISFTIEQLWQMILSIAGGITAISAAVVVVVKAIKKAKEPDTKQNLKLIEHDKRLEDIDRKLKNDKEVLDLYRSKLLSIEEHQKEQDIVVEDHGRKIAGVEQRVNKSEHGINVMMKALLALLSHGIDGNAIDPMKEAKAALESYLIDGQNLKDI</sequence>
<organism evidence="2 3">
    <name type="scientific">Faecalibacterium prausnitzii SL3/3</name>
    <dbReference type="NCBI Taxonomy" id="657322"/>
    <lineage>
        <taxon>Bacteria</taxon>
        <taxon>Bacillati</taxon>
        <taxon>Bacillota</taxon>
        <taxon>Clostridia</taxon>
        <taxon>Eubacteriales</taxon>
        <taxon>Oscillospiraceae</taxon>
        <taxon>Faecalibacterium</taxon>
    </lineage>
</organism>
<feature type="transmembrane region" description="Helical" evidence="1">
    <location>
        <begin position="23"/>
        <end position="48"/>
    </location>
</feature>
<dbReference type="EMBL" id="FP929046">
    <property type="protein sequence ID" value="CBL02381.1"/>
    <property type="molecule type" value="Genomic_DNA"/>
</dbReference>
<dbReference type="PATRIC" id="fig|657322.3.peg.2118"/>
<gene>
    <name evidence="2" type="ORF">FPR_21890</name>
</gene>
<evidence type="ECO:0000256" key="1">
    <source>
        <dbReference type="SAM" id="Phobius"/>
    </source>
</evidence>
<proteinExistence type="predicted"/>
<dbReference type="eggNOG" id="ENOG50328RC">
    <property type="taxonomic scope" value="Bacteria"/>
</dbReference>
<dbReference type="KEGG" id="fpa:FPR_21890"/>